<dbReference type="Pfam" id="PF00817">
    <property type="entry name" value="IMS"/>
    <property type="match status" value="1"/>
</dbReference>
<comment type="similarity">
    <text evidence="1">Belongs to the DNA polymerase type-Y family.</text>
</comment>
<dbReference type="PROSITE" id="PS50173">
    <property type="entry name" value="UMUC"/>
    <property type="match status" value="1"/>
</dbReference>
<evidence type="ECO:0000256" key="4">
    <source>
        <dbReference type="ARBA" id="ARBA00022705"/>
    </source>
</evidence>
<dbReference type="AlphaFoldDB" id="A0A9D1QP08"/>
<dbReference type="Proteomes" id="UP000886878">
    <property type="component" value="Unassembled WGS sequence"/>
</dbReference>
<name>A0A9D1QP08_9LACO</name>
<sequence>MIDNKSFYASVECVARGLDPLKAALIVMSETKNTGRGLVLAASPTAKREFGISNVDRAYEVPSDPRLMVVPPRMNLYIKKNLAINNIFREFVADAQCVPYSIDESILDMTHSWRLFGRTPDEVARLIQRTVYQRLGLYVTVGIGENPVQAKLALDLLAKHSPNLRGTLTYQSFADHIWPINDLTKIWSIGQRTANHLYRLGIHSMGDLAKTNPYWLGSQMGIIGKQLYALSWGIDRSMLDAVHPPRERSWSNSQVLPRDYNTREEIEVVIREIGQQVTSRMRHHHEAAGEVGLWVGFSGYVDKSGFTHHHRIPPTDDSREIVRELLLMFEQSWQGETVRNIAVSLGRLSHSAGQQLSLFKPVKRQVKQHQFDQLVDQLRDKFGPTAVFYGNSLKKGGTMLERAGLVGGHNGGNSFE</sequence>
<keyword evidence="4" id="KW-0235">DNA replication</keyword>
<gene>
    <name evidence="7" type="ORF">H9876_04860</name>
</gene>
<dbReference type="GO" id="GO:0009432">
    <property type="term" value="P:SOS response"/>
    <property type="evidence" value="ECO:0007669"/>
    <property type="project" value="TreeGrafter"/>
</dbReference>
<dbReference type="GO" id="GO:0042276">
    <property type="term" value="P:error-prone translesion synthesis"/>
    <property type="evidence" value="ECO:0007669"/>
    <property type="project" value="TreeGrafter"/>
</dbReference>
<proteinExistence type="inferred from homology"/>
<dbReference type="EMBL" id="DXGK01000101">
    <property type="protein sequence ID" value="HIW70682.1"/>
    <property type="molecule type" value="Genomic_DNA"/>
</dbReference>
<dbReference type="PANTHER" id="PTHR11076">
    <property type="entry name" value="DNA REPAIR POLYMERASE UMUC / TRANSFERASE FAMILY MEMBER"/>
    <property type="match status" value="1"/>
</dbReference>
<keyword evidence="3" id="KW-0548">Nucleotidyltransferase</keyword>
<dbReference type="Pfam" id="PF11799">
    <property type="entry name" value="IMS_C"/>
    <property type="match status" value="1"/>
</dbReference>
<evidence type="ECO:0000313" key="7">
    <source>
        <dbReference type="EMBL" id="HIW70682.1"/>
    </source>
</evidence>
<evidence type="ECO:0000256" key="3">
    <source>
        <dbReference type="ARBA" id="ARBA00022695"/>
    </source>
</evidence>
<accession>A0A9D1QP08</accession>
<dbReference type="Gene3D" id="1.10.150.20">
    <property type="entry name" value="5' to 3' exonuclease, C-terminal subdomain"/>
    <property type="match status" value="1"/>
</dbReference>
<dbReference type="CDD" id="cd01700">
    <property type="entry name" value="PolY_Pol_V_umuC"/>
    <property type="match status" value="1"/>
</dbReference>
<dbReference type="InterPro" id="IPR043502">
    <property type="entry name" value="DNA/RNA_pol_sf"/>
</dbReference>
<dbReference type="SUPFAM" id="SSF100879">
    <property type="entry name" value="Lesion bypass DNA polymerase (Y-family), little finger domain"/>
    <property type="match status" value="1"/>
</dbReference>
<dbReference type="GO" id="GO:0005829">
    <property type="term" value="C:cytosol"/>
    <property type="evidence" value="ECO:0007669"/>
    <property type="project" value="TreeGrafter"/>
</dbReference>
<organism evidence="7 8">
    <name type="scientific">Candidatus Limosilactobacillus merdipullorum</name>
    <dbReference type="NCBI Taxonomy" id="2838653"/>
    <lineage>
        <taxon>Bacteria</taxon>
        <taxon>Bacillati</taxon>
        <taxon>Bacillota</taxon>
        <taxon>Bacilli</taxon>
        <taxon>Lactobacillales</taxon>
        <taxon>Lactobacillaceae</taxon>
        <taxon>Limosilactobacillus</taxon>
    </lineage>
</organism>
<dbReference type="InterPro" id="IPR001126">
    <property type="entry name" value="UmuC"/>
</dbReference>
<reference evidence="7" key="2">
    <citation type="submission" date="2021-04" db="EMBL/GenBank/DDBJ databases">
        <authorList>
            <person name="Gilroy R."/>
        </authorList>
    </citation>
    <scope>NUCLEOTIDE SEQUENCE</scope>
    <source>
        <strain evidence="7">ChiHejej3B27-2180</strain>
    </source>
</reference>
<evidence type="ECO:0000256" key="5">
    <source>
        <dbReference type="ARBA" id="ARBA00022932"/>
    </source>
</evidence>
<evidence type="ECO:0000256" key="1">
    <source>
        <dbReference type="ARBA" id="ARBA00010945"/>
    </source>
</evidence>
<dbReference type="GO" id="GO:0006281">
    <property type="term" value="P:DNA repair"/>
    <property type="evidence" value="ECO:0007669"/>
    <property type="project" value="InterPro"/>
</dbReference>
<keyword evidence="2" id="KW-0515">Mutator protein</keyword>
<dbReference type="Gene3D" id="3.30.70.270">
    <property type="match status" value="1"/>
</dbReference>
<comment type="caution">
    <text evidence="7">The sequence shown here is derived from an EMBL/GenBank/DDBJ whole genome shotgun (WGS) entry which is preliminary data.</text>
</comment>
<dbReference type="PANTHER" id="PTHR11076:SF35">
    <property type="entry name" value="DNA REPAIR PROTEIN HOMOLOG YOBH"/>
    <property type="match status" value="1"/>
</dbReference>
<dbReference type="GO" id="GO:0006260">
    <property type="term" value="P:DNA replication"/>
    <property type="evidence" value="ECO:0007669"/>
    <property type="project" value="UniProtKB-KW"/>
</dbReference>
<keyword evidence="5" id="KW-0808">Transferase</keyword>
<dbReference type="Gene3D" id="3.30.1490.100">
    <property type="entry name" value="DNA polymerase, Y-family, little finger domain"/>
    <property type="match status" value="1"/>
</dbReference>
<reference evidence="7" key="1">
    <citation type="journal article" date="2021" name="PeerJ">
        <title>Extensive microbial diversity within the chicken gut microbiome revealed by metagenomics and culture.</title>
        <authorList>
            <person name="Gilroy R."/>
            <person name="Ravi A."/>
            <person name="Getino M."/>
            <person name="Pursley I."/>
            <person name="Horton D.L."/>
            <person name="Alikhan N.F."/>
            <person name="Baker D."/>
            <person name="Gharbi K."/>
            <person name="Hall N."/>
            <person name="Watson M."/>
            <person name="Adriaenssens E.M."/>
            <person name="Foster-Nyarko E."/>
            <person name="Jarju S."/>
            <person name="Secka A."/>
            <person name="Antonio M."/>
            <person name="Oren A."/>
            <person name="Chaudhuri R.R."/>
            <person name="La Ragione R."/>
            <person name="Hildebrand F."/>
            <person name="Pallen M.J."/>
        </authorList>
    </citation>
    <scope>NUCLEOTIDE SEQUENCE</scope>
    <source>
        <strain evidence="7">ChiHejej3B27-2180</strain>
    </source>
</reference>
<evidence type="ECO:0000259" key="6">
    <source>
        <dbReference type="PROSITE" id="PS50173"/>
    </source>
</evidence>
<dbReference type="InterPro" id="IPR017961">
    <property type="entry name" value="DNA_pol_Y-fam_little_finger"/>
</dbReference>
<evidence type="ECO:0000256" key="2">
    <source>
        <dbReference type="ARBA" id="ARBA00022457"/>
    </source>
</evidence>
<dbReference type="GO" id="GO:0003684">
    <property type="term" value="F:damaged DNA binding"/>
    <property type="evidence" value="ECO:0007669"/>
    <property type="project" value="InterPro"/>
</dbReference>
<feature type="domain" description="UmuC" evidence="6">
    <location>
        <begin position="1"/>
        <end position="190"/>
    </location>
</feature>
<protein>
    <submittedName>
        <fullName evidence="7">Y-family DNA polymerase</fullName>
    </submittedName>
</protein>
<dbReference type="SUPFAM" id="SSF56672">
    <property type="entry name" value="DNA/RNA polymerases"/>
    <property type="match status" value="1"/>
</dbReference>
<dbReference type="InterPro" id="IPR036775">
    <property type="entry name" value="DNA_pol_Y-fam_lit_finger_sf"/>
</dbReference>
<keyword evidence="5" id="KW-0239">DNA-directed DNA polymerase</keyword>
<dbReference type="Gene3D" id="3.40.1170.60">
    <property type="match status" value="1"/>
</dbReference>
<dbReference type="InterPro" id="IPR043128">
    <property type="entry name" value="Rev_trsase/Diguanyl_cyclase"/>
</dbReference>
<evidence type="ECO:0000313" key="8">
    <source>
        <dbReference type="Proteomes" id="UP000886878"/>
    </source>
</evidence>
<dbReference type="InterPro" id="IPR050116">
    <property type="entry name" value="DNA_polymerase-Y"/>
</dbReference>
<dbReference type="GO" id="GO:0003887">
    <property type="term" value="F:DNA-directed DNA polymerase activity"/>
    <property type="evidence" value="ECO:0007669"/>
    <property type="project" value="UniProtKB-KW"/>
</dbReference>